<name>A0A8D9BK40_9HEMI</name>
<keyword evidence="5" id="KW-0479">Metal-binding</keyword>
<evidence type="ECO:0000256" key="1">
    <source>
        <dbReference type="ARBA" id="ARBA00001968"/>
    </source>
</evidence>
<dbReference type="InterPro" id="IPR045249">
    <property type="entry name" value="HARBI1-like"/>
</dbReference>
<keyword evidence="4" id="KW-0540">Nuclease</keyword>
<organism evidence="9">
    <name type="scientific">Cacopsylla melanoneura</name>
    <dbReference type="NCBI Taxonomy" id="428564"/>
    <lineage>
        <taxon>Eukaryota</taxon>
        <taxon>Metazoa</taxon>
        <taxon>Ecdysozoa</taxon>
        <taxon>Arthropoda</taxon>
        <taxon>Hexapoda</taxon>
        <taxon>Insecta</taxon>
        <taxon>Pterygota</taxon>
        <taxon>Neoptera</taxon>
        <taxon>Paraneoptera</taxon>
        <taxon>Hemiptera</taxon>
        <taxon>Sternorrhyncha</taxon>
        <taxon>Psylloidea</taxon>
        <taxon>Psyllidae</taxon>
        <taxon>Psyllinae</taxon>
        <taxon>Cacopsylla</taxon>
    </lineage>
</organism>
<dbReference type="EMBL" id="HBUF01629662">
    <property type="protein sequence ID" value="CAG6782886.1"/>
    <property type="molecule type" value="Transcribed_RNA"/>
</dbReference>
<evidence type="ECO:0000259" key="8">
    <source>
        <dbReference type="Pfam" id="PF13359"/>
    </source>
</evidence>
<dbReference type="AlphaFoldDB" id="A0A8D9BK40"/>
<proteinExistence type="inferred from homology"/>
<keyword evidence="7" id="KW-0539">Nucleus</keyword>
<dbReference type="PANTHER" id="PTHR22930:SF269">
    <property type="entry name" value="NUCLEASE HARBI1-LIKE PROTEIN"/>
    <property type="match status" value="1"/>
</dbReference>
<comment type="cofactor">
    <cofactor evidence="1">
        <name>a divalent metal cation</name>
        <dbReference type="ChEBI" id="CHEBI:60240"/>
    </cofactor>
</comment>
<dbReference type="PANTHER" id="PTHR22930">
    <property type="match status" value="1"/>
</dbReference>
<dbReference type="GO" id="GO:0005634">
    <property type="term" value="C:nucleus"/>
    <property type="evidence" value="ECO:0007669"/>
    <property type="project" value="UniProtKB-SubCell"/>
</dbReference>
<evidence type="ECO:0000256" key="5">
    <source>
        <dbReference type="ARBA" id="ARBA00022723"/>
    </source>
</evidence>
<evidence type="ECO:0000256" key="2">
    <source>
        <dbReference type="ARBA" id="ARBA00004123"/>
    </source>
</evidence>
<dbReference type="Pfam" id="PF13359">
    <property type="entry name" value="DDE_Tnp_4"/>
    <property type="match status" value="1"/>
</dbReference>
<dbReference type="EMBL" id="HBUF01629663">
    <property type="protein sequence ID" value="CAG6782887.1"/>
    <property type="molecule type" value="Transcribed_RNA"/>
</dbReference>
<keyword evidence="6" id="KW-0378">Hydrolase</keyword>
<feature type="domain" description="DDE Tnp4" evidence="8">
    <location>
        <begin position="180"/>
        <end position="336"/>
    </location>
</feature>
<dbReference type="GO" id="GO:0016787">
    <property type="term" value="F:hydrolase activity"/>
    <property type="evidence" value="ECO:0007669"/>
    <property type="project" value="UniProtKB-KW"/>
</dbReference>
<dbReference type="InterPro" id="IPR027806">
    <property type="entry name" value="HARBI1_dom"/>
</dbReference>
<protein>
    <submittedName>
        <fullName evidence="9">Nuclease HARBI1</fullName>
    </submittedName>
</protein>
<dbReference type="GO" id="GO:0004518">
    <property type="term" value="F:nuclease activity"/>
    <property type="evidence" value="ECO:0007669"/>
    <property type="project" value="UniProtKB-KW"/>
</dbReference>
<accession>A0A8D9BK40</accession>
<evidence type="ECO:0000256" key="6">
    <source>
        <dbReference type="ARBA" id="ARBA00022801"/>
    </source>
</evidence>
<sequence length="421" mass="49060">MSTQALVGDIVQELSVILSEELRKFLNQSQRKKRRFWVRQWILRRNQLGASNSLLKELAMEDKEGYRNHLRMSESKFDELLLKIENKIKKKDTFMREAILPKLKLQITLRYLATGDSFQTLAFTYRVPKNTISNFLKEVLMAIHDGLEEFIKIPQNKEEWKTIQREYYHRWNFPNCCGAIDGKHIVIRNPPHSGSEYFNYKGSFSIILFACVDANYCFRYYDIGTNGRANDASVFTKSSLNMALEDYRNELNFPEEGVIVADDAFPLREYILKPYGRSTYLSRKQKIFNYRLSRARRVVENAFGILVSRFRVFEKPIAIGLDKVDALVKAALALHNWLKMTTGESYTPVSSIDIEDLNGRVIVPGSWRNQPNRIQGLQNLEPNHFRNRNHSRLAHSVREKYAEYFSGPGAVPWQLDMIHDG</sequence>
<comment type="subcellular location">
    <subcellularLocation>
        <location evidence="2">Nucleus</location>
    </subcellularLocation>
</comment>
<evidence type="ECO:0000313" key="9">
    <source>
        <dbReference type="EMBL" id="CAG6782886.1"/>
    </source>
</evidence>
<evidence type="ECO:0000256" key="3">
    <source>
        <dbReference type="ARBA" id="ARBA00006958"/>
    </source>
</evidence>
<evidence type="ECO:0000256" key="7">
    <source>
        <dbReference type="ARBA" id="ARBA00023242"/>
    </source>
</evidence>
<dbReference type="GO" id="GO:0046872">
    <property type="term" value="F:metal ion binding"/>
    <property type="evidence" value="ECO:0007669"/>
    <property type="project" value="UniProtKB-KW"/>
</dbReference>
<evidence type="ECO:0000256" key="4">
    <source>
        <dbReference type="ARBA" id="ARBA00022722"/>
    </source>
</evidence>
<comment type="similarity">
    <text evidence="3">Belongs to the HARBI1 family.</text>
</comment>
<reference evidence="9" key="1">
    <citation type="submission" date="2021-05" db="EMBL/GenBank/DDBJ databases">
        <authorList>
            <person name="Alioto T."/>
            <person name="Alioto T."/>
            <person name="Gomez Garrido J."/>
        </authorList>
    </citation>
    <scope>NUCLEOTIDE SEQUENCE</scope>
</reference>